<reference evidence="2" key="1">
    <citation type="submission" date="2019-02" db="EMBL/GenBank/DDBJ databases">
        <title>Draft genome of the type strain Pelomonas aquatica CCUG 52575T.</title>
        <authorList>
            <person name="Gomila M."/>
            <person name="Lalucat J."/>
        </authorList>
    </citation>
    <scope>NUCLEOTIDE SEQUENCE</scope>
    <source>
        <strain evidence="2">CCUG 52575</strain>
    </source>
</reference>
<proteinExistence type="predicted"/>
<gene>
    <name evidence="2" type="ORF">EXJ73_01640</name>
</gene>
<dbReference type="AlphaFoldDB" id="A0A9X4R3C8"/>
<sequence length="72" mass="6980">MRAAFSLLALVIVAAIVLSLAKKQATALKPPAGAASAASAALPVPQAVGQQVQGSLDDAARRAAEAASAATN</sequence>
<evidence type="ECO:0000256" key="1">
    <source>
        <dbReference type="SAM" id="MobiDB-lite"/>
    </source>
</evidence>
<evidence type="ECO:0000313" key="3">
    <source>
        <dbReference type="Proteomes" id="UP001152766"/>
    </source>
</evidence>
<evidence type="ECO:0000313" key="2">
    <source>
        <dbReference type="EMBL" id="MDG0861176.1"/>
    </source>
</evidence>
<dbReference type="Proteomes" id="UP001152766">
    <property type="component" value="Unassembled WGS sequence"/>
</dbReference>
<feature type="region of interest" description="Disordered" evidence="1">
    <location>
        <begin position="53"/>
        <end position="72"/>
    </location>
</feature>
<dbReference type="EMBL" id="SGUG01000002">
    <property type="protein sequence ID" value="MDG0861176.1"/>
    <property type="molecule type" value="Genomic_DNA"/>
</dbReference>
<name>A0A9X4R3C8_9BURK</name>
<dbReference type="RefSeq" id="WP_268148293.1">
    <property type="nucleotide sequence ID" value="NZ_JAPPUW010000004.1"/>
</dbReference>
<protein>
    <submittedName>
        <fullName evidence="2">Uncharacterized protein</fullName>
    </submittedName>
</protein>
<comment type="caution">
    <text evidence="2">The sequence shown here is derived from an EMBL/GenBank/DDBJ whole genome shotgun (WGS) entry which is preliminary data.</text>
</comment>
<accession>A0A9X4R3C8</accession>
<keyword evidence="3" id="KW-1185">Reference proteome</keyword>
<organism evidence="2 3">
    <name type="scientific">Pelomonas aquatica</name>
    <dbReference type="NCBI Taxonomy" id="431058"/>
    <lineage>
        <taxon>Bacteria</taxon>
        <taxon>Pseudomonadati</taxon>
        <taxon>Pseudomonadota</taxon>
        <taxon>Betaproteobacteria</taxon>
        <taxon>Burkholderiales</taxon>
        <taxon>Sphaerotilaceae</taxon>
        <taxon>Roseateles</taxon>
    </lineage>
</organism>